<evidence type="ECO:0000313" key="2">
    <source>
        <dbReference type="Proteomes" id="UP000324222"/>
    </source>
</evidence>
<accession>A0A5B7EUA0</accession>
<dbReference type="EMBL" id="VSRR010003525">
    <property type="protein sequence ID" value="MPC36463.1"/>
    <property type="molecule type" value="Genomic_DNA"/>
</dbReference>
<gene>
    <name evidence="1" type="ORF">E2C01_029921</name>
</gene>
<proteinExistence type="predicted"/>
<sequence length="142" mass="15868">MYCGELPSCMDTFEMGASEPAVSTTCSPCSVEHMTWVWLLWDTKTGPEVEFKMEEEAKGLVTLELLDEEDILLPDILFEVEHAKVPDRLPRDTTVELDEEETLLTLNEETGTVEKIMLPVDDGGILVMSAMEGTGKPEMEIL</sequence>
<dbReference type="Proteomes" id="UP000324222">
    <property type="component" value="Unassembled WGS sequence"/>
</dbReference>
<keyword evidence="2" id="KW-1185">Reference proteome</keyword>
<reference evidence="1 2" key="1">
    <citation type="submission" date="2019-05" db="EMBL/GenBank/DDBJ databases">
        <title>Another draft genome of Portunus trituberculatus and its Hox gene families provides insights of decapod evolution.</title>
        <authorList>
            <person name="Jeong J.-H."/>
            <person name="Song I."/>
            <person name="Kim S."/>
            <person name="Choi T."/>
            <person name="Kim D."/>
            <person name="Ryu S."/>
            <person name="Kim W."/>
        </authorList>
    </citation>
    <scope>NUCLEOTIDE SEQUENCE [LARGE SCALE GENOMIC DNA]</scope>
    <source>
        <tissue evidence="1">Muscle</tissue>
    </source>
</reference>
<comment type="caution">
    <text evidence="1">The sequence shown here is derived from an EMBL/GenBank/DDBJ whole genome shotgun (WGS) entry which is preliminary data.</text>
</comment>
<protein>
    <submittedName>
        <fullName evidence="1">Uncharacterized protein</fullName>
    </submittedName>
</protein>
<dbReference type="AlphaFoldDB" id="A0A5B7EUA0"/>
<name>A0A5B7EUA0_PORTR</name>
<evidence type="ECO:0000313" key="1">
    <source>
        <dbReference type="EMBL" id="MPC36463.1"/>
    </source>
</evidence>
<organism evidence="1 2">
    <name type="scientific">Portunus trituberculatus</name>
    <name type="common">Swimming crab</name>
    <name type="synonym">Neptunus trituberculatus</name>
    <dbReference type="NCBI Taxonomy" id="210409"/>
    <lineage>
        <taxon>Eukaryota</taxon>
        <taxon>Metazoa</taxon>
        <taxon>Ecdysozoa</taxon>
        <taxon>Arthropoda</taxon>
        <taxon>Crustacea</taxon>
        <taxon>Multicrustacea</taxon>
        <taxon>Malacostraca</taxon>
        <taxon>Eumalacostraca</taxon>
        <taxon>Eucarida</taxon>
        <taxon>Decapoda</taxon>
        <taxon>Pleocyemata</taxon>
        <taxon>Brachyura</taxon>
        <taxon>Eubrachyura</taxon>
        <taxon>Portunoidea</taxon>
        <taxon>Portunidae</taxon>
        <taxon>Portuninae</taxon>
        <taxon>Portunus</taxon>
    </lineage>
</organism>